<feature type="compositionally biased region" description="Pro residues" evidence="7">
    <location>
        <begin position="320"/>
        <end position="332"/>
    </location>
</feature>
<evidence type="ECO:0000256" key="6">
    <source>
        <dbReference type="RuleBase" id="RU363132"/>
    </source>
</evidence>
<dbReference type="OMA" id="PVHDQEE"/>
<feature type="compositionally biased region" description="Low complexity" evidence="7">
    <location>
        <begin position="333"/>
        <end position="355"/>
    </location>
</feature>
<dbReference type="GO" id="GO:0005789">
    <property type="term" value="C:endoplasmic reticulum membrane"/>
    <property type="evidence" value="ECO:0007669"/>
    <property type="project" value="UniProtKB-SubCell"/>
</dbReference>
<feature type="region of interest" description="Disordered" evidence="7">
    <location>
        <begin position="320"/>
        <end position="355"/>
    </location>
</feature>
<comment type="caution">
    <text evidence="9">The sequence shown here is derived from an EMBL/GenBank/DDBJ whole genome shotgun (WGS) entry which is preliminary data.</text>
</comment>
<keyword evidence="4 6" id="KW-1133">Transmembrane helix</keyword>
<dbReference type="STRING" id="7375.A0A0L0BS32"/>
<sequence>MDFNFTDLKKEAAATADDIFSHSSEAAKQVGQDLLGNLGGGGGRQDDNSHTEQSFGNDQKEMDFEHVDPQTFVQRMSAGAKEAQEQLDAKFSQSKDELEDFFGQTSNAAKQGVAAATNDFMNAERGFMNAAGDKAKEIEKKAAQAVDDLFGSHLGSGDNKFEASAPLADNVQSANNNFNNFMDDNAPMTTFGKTSTAAAVSKDSDNDSPSISYNPSPVKKIPATDALKEQDNEKFISSEDLLGDFKEERTATPDSQASTKLPTQMKAAVTNLPTTDLDVEDDDEDFVQAEIPAKPVEQKTAAAPVVEPTPVPVAKPAPIVPEPVKTQPPPATQAPVVPETKTETPTPVVVDTKPKTSTVTTTKKATSAQQPNIVSVEDIFYKYGLDAWFKPERLHPRVESLIYWRDVKKSGIVFGAGLVTLLAISCFSVISVFAYLSLILLTGTIAFRIYKSVMQAIQKTSDGHPFKEYLEVDLTLSQEKIQNIAGVAVAHVNGFTAELRRLFLVEDLVDSIKFGVIMWVMTYIGAWFNGMTLVILAFVSLFTLPKVYENNKQSIDTYLDLARSKVAEVTEKIKVAIPIGNKKPIAAETDKDNKKKTKNPTEQVEEDKEEEGESKQTNATLLSNCNYIYFLCVKIQNKNPKIIYNK</sequence>
<keyword evidence="3 6" id="KW-0256">Endoplasmic reticulum</keyword>
<name>A0A0L0BS32_LUCCU</name>
<dbReference type="PANTHER" id="PTHR45799:SF2">
    <property type="entry name" value="RETICULON-LIKE PROTEIN"/>
    <property type="match status" value="1"/>
</dbReference>
<evidence type="ECO:0000256" key="3">
    <source>
        <dbReference type="ARBA" id="ARBA00022824"/>
    </source>
</evidence>
<evidence type="ECO:0000256" key="5">
    <source>
        <dbReference type="ARBA" id="ARBA00023136"/>
    </source>
</evidence>
<feature type="compositionally biased region" description="Basic and acidic residues" evidence="7">
    <location>
        <begin position="226"/>
        <end position="251"/>
    </location>
</feature>
<evidence type="ECO:0000313" key="10">
    <source>
        <dbReference type="Proteomes" id="UP000037069"/>
    </source>
</evidence>
<comment type="subcellular location">
    <subcellularLocation>
        <location evidence="1 6">Endoplasmic reticulum membrane</location>
        <topology evidence="1 6">Multi-pass membrane protein</topology>
    </subcellularLocation>
</comment>
<dbReference type="OrthoDB" id="567788at2759"/>
<evidence type="ECO:0000256" key="1">
    <source>
        <dbReference type="ARBA" id="ARBA00004477"/>
    </source>
</evidence>
<reference evidence="9 10" key="1">
    <citation type="journal article" date="2015" name="Nat. Commun.">
        <title>Lucilia cuprina genome unlocks parasitic fly biology to underpin future interventions.</title>
        <authorList>
            <person name="Anstead C.A."/>
            <person name="Korhonen P.K."/>
            <person name="Young N.D."/>
            <person name="Hall R.S."/>
            <person name="Jex A.R."/>
            <person name="Murali S.C."/>
            <person name="Hughes D.S."/>
            <person name="Lee S.F."/>
            <person name="Perry T."/>
            <person name="Stroehlein A.J."/>
            <person name="Ansell B.R."/>
            <person name="Breugelmans B."/>
            <person name="Hofmann A."/>
            <person name="Qu J."/>
            <person name="Dugan S."/>
            <person name="Lee S.L."/>
            <person name="Chao H."/>
            <person name="Dinh H."/>
            <person name="Han Y."/>
            <person name="Doddapaneni H.V."/>
            <person name="Worley K.C."/>
            <person name="Muzny D.M."/>
            <person name="Ioannidis P."/>
            <person name="Waterhouse R.M."/>
            <person name="Zdobnov E.M."/>
            <person name="James P.J."/>
            <person name="Bagnall N.H."/>
            <person name="Kotze A.C."/>
            <person name="Gibbs R.A."/>
            <person name="Richards S."/>
            <person name="Batterham P."/>
            <person name="Gasser R.B."/>
        </authorList>
    </citation>
    <scope>NUCLEOTIDE SEQUENCE [LARGE SCALE GENOMIC DNA]</scope>
    <source>
        <strain evidence="9 10">LS</strain>
        <tissue evidence="9">Full body</tissue>
    </source>
</reference>
<dbReference type="AlphaFoldDB" id="A0A0L0BS32"/>
<feature type="transmembrane region" description="Helical" evidence="6">
    <location>
        <begin position="412"/>
        <end position="441"/>
    </location>
</feature>
<feature type="region of interest" description="Disordered" evidence="7">
    <location>
        <begin position="197"/>
        <end position="261"/>
    </location>
</feature>
<feature type="compositionally biased region" description="Acidic residues" evidence="7">
    <location>
        <begin position="603"/>
        <end position="612"/>
    </location>
</feature>
<dbReference type="EMBL" id="JRES01001454">
    <property type="protein sequence ID" value="KNC22808.1"/>
    <property type="molecule type" value="Genomic_DNA"/>
</dbReference>
<feature type="compositionally biased region" description="Polar residues" evidence="7">
    <location>
        <begin position="252"/>
        <end position="261"/>
    </location>
</feature>
<feature type="region of interest" description="Disordered" evidence="7">
    <location>
        <begin position="31"/>
        <end position="63"/>
    </location>
</feature>
<feature type="domain" description="Reticulon" evidence="8">
    <location>
        <begin position="398"/>
        <end position="593"/>
    </location>
</feature>
<evidence type="ECO:0000259" key="8">
    <source>
        <dbReference type="PROSITE" id="PS50845"/>
    </source>
</evidence>
<evidence type="ECO:0000256" key="2">
    <source>
        <dbReference type="ARBA" id="ARBA00022692"/>
    </source>
</evidence>
<dbReference type="Pfam" id="PF02453">
    <property type="entry name" value="Reticulon"/>
    <property type="match status" value="1"/>
</dbReference>
<accession>A0A0L0BS32</accession>
<keyword evidence="2 6" id="KW-0812">Transmembrane</keyword>
<dbReference type="GO" id="GO:0030424">
    <property type="term" value="C:axon"/>
    <property type="evidence" value="ECO:0007669"/>
    <property type="project" value="TreeGrafter"/>
</dbReference>
<evidence type="ECO:0000313" key="9">
    <source>
        <dbReference type="EMBL" id="KNC22808.1"/>
    </source>
</evidence>
<dbReference type="Gene3D" id="1.20.5.2480">
    <property type="match status" value="1"/>
</dbReference>
<dbReference type="InterPro" id="IPR046964">
    <property type="entry name" value="RTN1-4"/>
</dbReference>
<dbReference type="PROSITE" id="PS50845">
    <property type="entry name" value="RETICULON"/>
    <property type="match status" value="1"/>
</dbReference>
<organism evidence="9 10">
    <name type="scientific">Lucilia cuprina</name>
    <name type="common">Green bottle fly</name>
    <name type="synonym">Australian sheep blowfly</name>
    <dbReference type="NCBI Taxonomy" id="7375"/>
    <lineage>
        <taxon>Eukaryota</taxon>
        <taxon>Metazoa</taxon>
        <taxon>Ecdysozoa</taxon>
        <taxon>Arthropoda</taxon>
        <taxon>Hexapoda</taxon>
        <taxon>Insecta</taxon>
        <taxon>Pterygota</taxon>
        <taxon>Neoptera</taxon>
        <taxon>Endopterygota</taxon>
        <taxon>Diptera</taxon>
        <taxon>Brachycera</taxon>
        <taxon>Muscomorpha</taxon>
        <taxon>Oestroidea</taxon>
        <taxon>Calliphoridae</taxon>
        <taxon>Luciliinae</taxon>
        <taxon>Lucilia</taxon>
    </lineage>
</organism>
<gene>
    <name evidence="9" type="ORF">FF38_08039</name>
</gene>
<keyword evidence="5 6" id="KW-0472">Membrane</keyword>
<proteinExistence type="predicted"/>
<keyword evidence="10" id="KW-1185">Reference proteome</keyword>
<protein>
    <recommendedName>
        <fullName evidence="6">Reticulon-like protein</fullName>
    </recommendedName>
</protein>
<dbReference type="InterPro" id="IPR003388">
    <property type="entry name" value="Reticulon"/>
</dbReference>
<evidence type="ECO:0000256" key="7">
    <source>
        <dbReference type="SAM" id="MobiDB-lite"/>
    </source>
</evidence>
<evidence type="ECO:0000256" key="4">
    <source>
        <dbReference type="ARBA" id="ARBA00022989"/>
    </source>
</evidence>
<feature type="region of interest" description="Disordered" evidence="7">
    <location>
        <begin position="588"/>
        <end position="616"/>
    </location>
</feature>
<dbReference type="FunFam" id="1.20.5.2480:FF:000001">
    <property type="entry name" value="Reticulon"/>
    <property type="match status" value="1"/>
</dbReference>
<feature type="transmembrane region" description="Helical" evidence="6">
    <location>
        <begin position="516"/>
        <end position="544"/>
    </location>
</feature>
<dbReference type="PANTHER" id="PTHR45799">
    <property type="entry name" value="RETICULON-LIKE PROTEIN"/>
    <property type="match status" value="1"/>
</dbReference>
<dbReference type="Proteomes" id="UP000037069">
    <property type="component" value="Unassembled WGS sequence"/>
</dbReference>